<proteinExistence type="predicted"/>
<evidence type="ECO:0000256" key="1">
    <source>
        <dbReference type="SAM" id="Phobius"/>
    </source>
</evidence>
<organism evidence="2 3">
    <name type="scientific">Actinacidiphila polyblastidii</name>
    <dbReference type="NCBI Taxonomy" id="3110430"/>
    <lineage>
        <taxon>Bacteria</taxon>
        <taxon>Bacillati</taxon>
        <taxon>Actinomycetota</taxon>
        <taxon>Actinomycetes</taxon>
        <taxon>Kitasatosporales</taxon>
        <taxon>Streptomycetaceae</taxon>
        <taxon>Actinacidiphila</taxon>
    </lineage>
</organism>
<dbReference type="EMBL" id="JAZEWV010000004">
    <property type="protein sequence ID" value="MEE4541865.1"/>
    <property type="molecule type" value="Genomic_DNA"/>
</dbReference>
<name>A0ABU7P7R5_9ACTN</name>
<keyword evidence="3" id="KW-1185">Reference proteome</keyword>
<dbReference type="RefSeq" id="WP_330793766.1">
    <property type="nucleotide sequence ID" value="NZ_JAZEWV010000004.1"/>
</dbReference>
<dbReference type="Proteomes" id="UP001344658">
    <property type="component" value="Unassembled WGS sequence"/>
</dbReference>
<reference evidence="2 3" key="1">
    <citation type="submission" date="2023-12" db="EMBL/GenBank/DDBJ databases">
        <title>Streptomyces sp. V4-01.</title>
        <authorList>
            <person name="Somphong A."/>
            <person name="Phongsopitanun W."/>
        </authorList>
    </citation>
    <scope>NUCLEOTIDE SEQUENCE [LARGE SCALE GENOMIC DNA]</scope>
    <source>
        <strain evidence="2 3">V4-01</strain>
    </source>
</reference>
<evidence type="ECO:0000313" key="3">
    <source>
        <dbReference type="Proteomes" id="UP001344658"/>
    </source>
</evidence>
<protein>
    <recommendedName>
        <fullName evidence="4">Secreted protein</fullName>
    </recommendedName>
</protein>
<keyword evidence="1" id="KW-1133">Transmembrane helix</keyword>
<gene>
    <name evidence="2" type="ORF">V2S66_07755</name>
</gene>
<keyword evidence="1" id="KW-0812">Transmembrane</keyword>
<evidence type="ECO:0008006" key="4">
    <source>
        <dbReference type="Google" id="ProtNLM"/>
    </source>
</evidence>
<feature type="transmembrane region" description="Helical" evidence="1">
    <location>
        <begin position="6"/>
        <end position="24"/>
    </location>
</feature>
<accession>A0ABU7P7R5</accession>
<comment type="caution">
    <text evidence="2">The sequence shown here is derived from an EMBL/GenBank/DDBJ whole genome shotgun (WGS) entry which is preliminary data.</text>
</comment>
<sequence length="236" mass="24752">MSVIVNIAIGLATSVISGVLVWAWERGKRARALTRKARFFGMAPGRACLIVMNDKYNAPGSAAHQDVQAMIDVATLAGEFGCEVSVAAAGTFTGSNGDRTEFCVGGPLAGSNPRTGGHLAAYLPGVAVHPFDAGPDAAAFLVGGHTYRFDRGEQEYALIAKFTPAEATASVILICGQSATGNRAAVHFLKRAHRELARSVASQDRYCLIVRLAAVRTYGHLGTSLERDVTDAAFAG</sequence>
<keyword evidence="1" id="KW-0472">Membrane</keyword>
<evidence type="ECO:0000313" key="2">
    <source>
        <dbReference type="EMBL" id="MEE4541865.1"/>
    </source>
</evidence>